<dbReference type="HOGENOM" id="CLU_1409734_0_0_1"/>
<dbReference type="EMBL" id="GG700648">
    <property type="protein sequence ID" value="KFL60295.1"/>
    <property type="molecule type" value="Genomic_DNA"/>
</dbReference>
<dbReference type="AlphaFoldDB" id="A0A080WK06"/>
<name>A0A080WK06_TRIRC</name>
<dbReference type="Pfam" id="PF12697">
    <property type="entry name" value="Abhydrolase_6"/>
    <property type="match status" value="1"/>
</dbReference>
<dbReference type="PANTHER" id="PTHR48182">
    <property type="entry name" value="PROTEIN SERAC1"/>
    <property type="match status" value="1"/>
</dbReference>
<organism evidence="8 9">
    <name type="scientific">Trichophyton rubrum (strain ATCC MYA-4607 / CBS 118892)</name>
    <name type="common">Athlete's foot fungus</name>
    <dbReference type="NCBI Taxonomy" id="559305"/>
    <lineage>
        <taxon>Eukaryota</taxon>
        <taxon>Fungi</taxon>
        <taxon>Dikarya</taxon>
        <taxon>Ascomycota</taxon>
        <taxon>Pezizomycotina</taxon>
        <taxon>Eurotiomycetes</taxon>
        <taxon>Eurotiomycetidae</taxon>
        <taxon>Onygenales</taxon>
        <taxon>Arthrodermataceae</taxon>
        <taxon>Trichophyton</taxon>
    </lineage>
</organism>
<dbReference type="OMA" id="REYHEDQ"/>
<dbReference type="Gene3D" id="3.40.50.1820">
    <property type="entry name" value="alpha/beta hydrolase"/>
    <property type="match status" value="1"/>
</dbReference>
<dbReference type="InParanoid" id="A0A080WK06"/>
<dbReference type="GO" id="GO:0016020">
    <property type="term" value="C:membrane"/>
    <property type="evidence" value="ECO:0007669"/>
    <property type="project" value="UniProtKB-SubCell"/>
</dbReference>
<evidence type="ECO:0000313" key="9">
    <source>
        <dbReference type="Proteomes" id="UP000008864"/>
    </source>
</evidence>
<dbReference type="PANTHER" id="PTHR48182:SF2">
    <property type="entry name" value="PROTEIN SERAC1"/>
    <property type="match status" value="1"/>
</dbReference>
<dbReference type="GO" id="GO:0005783">
    <property type="term" value="C:endoplasmic reticulum"/>
    <property type="evidence" value="ECO:0007669"/>
    <property type="project" value="UniProtKB-SubCell"/>
</dbReference>
<comment type="subcellular location">
    <subcellularLocation>
        <location evidence="2">Endoplasmic reticulum</location>
    </subcellularLocation>
    <subcellularLocation>
        <location evidence="3">Membrane</location>
    </subcellularLocation>
    <subcellularLocation>
        <location evidence="1">Mitochondrion</location>
    </subcellularLocation>
</comment>
<dbReference type="InterPro" id="IPR052374">
    <property type="entry name" value="SERAC1"/>
</dbReference>
<reference evidence="9" key="1">
    <citation type="journal article" date="2012" name="MBio">
        <title>Comparative genome analysis of Trichophyton rubrum and related dermatophytes reveals candidate genes involved in infection.</title>
        <authorList>
            <person name="Martinez D.A."/>
            <person name="Oliver B.G."/>
            <person name="Graeser Y."/>
            <person name="Goldberg J.M."/>
            <person name="Li W."/>
            <person name="Martinez-Rossi N.M."/>
            <person name="Monod M."/>
            <person name="Shelest E."/>
            <person name="Barton R.C."/>
            <person name="Birch E."/>
            <person name="Brakhage A.A."/>
            <person name="Chen Z."/>
            <person name="Gurr S.J."/>
            <person name="Heiman D."/>
            <person name="Heitman J."/>
            <person name="Kosti I."/>
            <person name="Rossi A."/>
            <person name="Saif S."/>
            <person name="Samalova M."/>
            <person name="Saunders C.W."/>
            <person name="Shea T."/>
            <person name="Summerbell R.C."/>
            <person name="Xu J."/>
            <person name="Young S."/>
            <person name="Zeng Q."/>
            <person name="Birren B.W."/>
            <person name="Cuomo C.A."/>
            <person name="White T.C."/>
        </authorList>
    </citation>
    <scope>NUCLEOTIDE SEQUENCE [LARGE SCALE GENOMIC DNA]</scope>
    <source>
        <strain evidence="9">ATCC MYA-4607 / CBS 118892</strain>
    </source>
</reference>
<proteinExistence type="predicted"/>
<dbReference type="Proteomes" id="UP000008864">
    <property type="component" value="Unassembled WGS sequence"/>
</dbReference>
<dbReference type="InterPro" id="IPR000073">
    <property type="entry name" value="AB_hydrolase_1"/>
</dbReference>
<keyword evidence="9" id="KW-1185">Reference proteome</keyword>
<protein>
    <recommendedName>
        <fullName evidence="7">AB hydrolase-1 domain-containing protein</fullName>
    </recommendedName>
</protein>
<evidence type="ECO:0000259" key="7">
    <source>
        <dbReference type="Pfam" id="PF12697"/>
    </source>
</evidence>
<dbReference type="STRING" id="559305.A0A080WK06"/>
<dbReference type="OrthoDB" id="4172657at2759"/>
<keyword evidence="5" id="KW-0496">Mitochondrion</keyword>
<dbReference type="GeneID" id="10374057"/>
<feature type="domain" description="AB hydrolase-1" evidence="7">
    <location>
        <begin position="39"/>
        <end position="167"/>
    </location>
</feature>
<evidence type="ECO:0000313" key="8">
    <source>
        <dbReference type="EMBL" id="KFL60295.1"/>
    </source>
</evidence>
<evidence type="ECO:0000256" key="1">
    <source>
        <dbReference type="ARBA" id="ARBA00004173"/>
    </source>
</evidence>
<evidence type="ECO:0000256" key="2">
    <source>
        <dbReference type="ARBA" id="ARBA00004240"/>
    </source>
</evidence>
<dbReference type="VEuPathDB" id="FungiDB:TERG_11595"/>
<accession>A0A080WK06</accession>
<dbReference type="GO" id="GO:0005739">
    <property type="term" value="C:mitochondrion"/>
    <property type="evidence" value="ECO:0007669"/>
    <property type="project" value="UniProtKB-SubCell"/>
</dbReference>
<keyword evidence="4" id="KW-0256">Endoplasmic reticulum</keyword>
<evidence type="ECO:0000256" key="3">
    <source>
        <dbReference type="ARBA" id="ARBA00004370"/>
    </source>
</evidence>
<gene>
    <name evidence="8" type="ORF">TERG_11595</name>
</gene>
<evidence type="ECO:0000256" key="5">
    <source>
        <dbReference type="ARBA" id="ARBA00023128"/>
    </source>
</evidence>
<keyword evidence="6" id="KW-0472">Membrane</keyword>
<dbReference type="SUPFAM" id="SSF53474">
    <property type="entry name" value="alpha/beta-Hydrolases"/>
    <property type="match status" value="1"/>
</dbReference>
<dbReference type="InterPro" id="IPR029058">
    <property type="entry name" value="AB_hydrolase_fold"/>
</dbReference>
<dbReference type="RefSeq" id="XP_003238590.2">
    <property type="nucleotide sequence ID" value="XM_003238542.2"/>
</dbReference>
<evidence type="ECO:0000256" key="6">
    <source>
        <dbReference type="ARBA" id="ARBA00023136"/>
    </source>
</evidence>
<sequence length="193" mass="20666">MEKSRTNSHKASAKGSKTAVLGIVPLHEPADTDLVAADILLIHGLTGHAINTWSHGDICWPRDLLPQALKSAVRVLSFGYDAGKYGDANLDIEDVALQLINAIERARPVEERARPLIVVSYSLGGIVLKKALITSNNKPSLRHILASLSGIVFLAAPHRGSALADVASRVVRQLNVGLPQKLIGTLKKNSPEL</sequence>
<evidence type="ECO:0000256" key="4">
    <source>
        <dbReference type="ARBA" id="ARBA00022824"/>
    </source>
</evidence>